<dbReference type="PANTHER" id="PTHR12526">
    <property type="entry name" value="GLYCOSYLTRANSFERASE"/>
    <property type="match status" value="1"/>
</dbReference>
<feature type="domain" description="Glycosyltransferase subfamily 4-like N-terminal" evidence="1">
    <location>
        <begin position="14"/>
        <end position="163"/>
    </location>
</feature>
<reference evidence="2" key="2">
    <citation type="journal article" date="2021" name="PeerJ">
        <title>Extensive microbial diversity within the chicken gut microbiome revealed by metagenomics and culture.</title>
        <authorList>
            <person name="Gilroy R."/>
            <person name="Ravi A."/>
            <person name="Getino M."/>
            <person name="Pursley I."/>
            <person name="Horton D.L."/>
            <person name="Alikhan N.F."/>
            <person name="Baker D."/>
            <person name="Gharbi K."/>
            <person name="Hall N."/>
            <person name="Watson M."/>
            <person name="Adriaenssens E.M."/>
            <person name="Foster-Nyarko E."/>
            <person name="Jarju S."/>
            <person name="Secka A."/>
            <person name="Antonio M."/>
            <person name="Oren A."/>
            <person name="Chaudhuri R.R."/>
            <person name="La Ragione R."/>
            <person name="Hildebrand F."/>
            <person name="Pallen M.J."/>
        </authorList>
    </citation>
    <scope>NUCLEOTIDE SEQUENCE</scope>
    <source>
        <strain evidence="2">ChiHcec3-11533</strain>
    </source>
</reference>
<comment type="caution">
    <text evidence="2">The sequence shown here is derived from an EMBL/GenBank/DDBJ whole genome shotgun (WGS) entry which is preliminary data.</text>
</comment>
<dbReference type="PANTHER" id="PTHR12526:SF637">
    <property type="entry name" value="GLYCOSYLTRANSFERASE EPSF-RELATED"/>
    <property type="match status" value="1"/>
</dbReference>
<gene>
    <name evidence="2" type="ORF">IAB02_03655</name>
</gene>
<reference evidence="2" key="1">
    <citation type="submission" date="2020-10" db="EMBL/GenBank/DDBJ databases">
        <authorList>
            <person name="Gilroy R."/>
        </authorList>
    </citation>
    <scope>NUCLEOTIDE SEQUENCE</scope>
    <source>
        <strain evidence="2">ChiHcec3-11533</strain>
    </source>
</reference>
<evidence type="ECO:0000313" key="3">
    <source>
        <dbReference type="Proteomes" id="UP000824072"/>
    </source>
</evidence>
<dbReference type="InterPro" id="IPR028098">
    <property type="entry name" value="Glyco_trans_4-like_N"/>
</dbReference>
<sequence>MRILHIFTIPVTRNGVVMFALDRAQALLERGISLDFAALNEVAPDLRAQIEGKGIALHRIAASRSKKSLQYIRELSRLIRKNRYDIVHCHGNSATLFTELLAARLGGCRVRVAHCHNTTCRHLTADRRLRPFFYRMYTHAVACGTDAGKWLFPGRAFRVLPNGAALGRFAFDPALREEARRQLGLDGLVLGHVGRFNGQKNHAFLMQVFSELKKLRPDAKLLLVGDGYLMNKIREAAQNSGLADSVLFAGSVPDVERYLAAMDVMALPSFYEGFPTVLLEWQASGLPSLVSDKVTREIALTDLVRYRSLEESPRAWAEALLALPQPDRTQASEAAGHILREAGYDLSEGARLLEAFYREICPEK</sequence>
<dbReference type="EMBL" id="DVMU01000081">
    <property type="protein sequence ID" value="HIU33637.1"/>
    <property type="molecule type" value="Genomic_DNA"/>
</dbReference>
<accession>A0A9D1ICH2</accession>
<organism evidence="2 3">
    <name type="scientific">Candidatus Pullichristensenella excrementigallinarum</name>
    <dbReference type="NCBI Taxonomy" id="2840907"/>
    <lineage>
        <taxon>Bacteria</taxon>
        <taxon>Bacillati</taxon>
        <taxon>Bacillota</taxon>
        <taxon>Clostridia</taxon>
        <taxon>Candidatus Pullichristensenella</taxon>
    </lineage>
</organism>
<dbReference type="AlphaFoldDB" id="A0A9D1ICH2"/>
<dbReference type="CDD" id="cd03812">
    <property type="entry name" value="GT4_CapH-like"/>
    <property type="match status" value="1"/>
</dbReference>
<name>A0A9D1ICH2_9FIRM</name>
<evidence type="ECO:0000259" key="1">
    <source>
        <dbReference type="Pfam" id="PF13439"/>
    </source>
</evidence>
<dbReference type="Pfam" id="PF13692">
    <property type="entry name" value="Glyco_trans_1_4"/>
    <property type="match status" value="1"/>
</dbReference>
<dbReference type="SUPFAM" id="SSF53756">
    <property type="entry name" value="UDP-Glycosyltransferase/glycogen phosphorylase"/>
    <property type="match status" value="1"/>
</dbReference>
<dbReference type="Proteomes" id="UP000824072">
    <property type="component" value="Unassembled WGS sequence"/>
</dbReference>
<evidence type="ECO:0000313" key="2">
    <source>
        <dbReference type="EMBL" id="HIU33637.1"/>
    </source>
</evidence>
<proteinExistence type="predicted"/>
<dbReference type="Pfam" id="PF13439">
    <property type="entry name" value="Glyco_transf_4"/>
    <property type="match status" value="1"/>
</dbReference>
<protein>
    <submittedName>
        <fullName evidence="2">Glycosyltransferase family 1 protein</fullName>
    </submittedName>
</protein>
<dbReference type="Gene3D" id="3.40.50.2000">
    <property type="entry name" value="Glycogen Phosphorylase B"/>
    <property type="match status" value="2"/>
</dbReference>